<dbReference type="Gene3D" id="1.10.8.60">
    <property type="match status" value="2"/>
</dbReference>
<dbReference type="InterPro" id="IPR003959">
    <property type="entry name" value="ATPase_AAA_core"/>
</dbReference>
<keyword evidence="8" id="KW-0378">Hydrolase</keyword>
<dbReference type="InterPro" id="IPR041569">
    <property type="entry name" value="AAA_lid_3"/>
</dbReference>
<dbReference type="Proteomes" id="UP001163798">
    <property type="component" value="Unassembled WGS sequence"/>
</dbReference>
<evidence type="ECO:0000256" key="4">
    <source>
        <dbReference type="ARBA" id="ARBA00022840"/>
    </source>
</evidence>
<dbReference type="FunFam" id="3.40.50.300:FF:000365">
    <property type="entry name" value="Ribosome biogenesis ATPase RIX7"/>
    <property type="match status" value="1"/>
</dbReference>
<feature type="compositionally biased region" description="Pro residues" evidence="6">
    <location>
        <begin position="45"/>
        <end position="54"/>
    </location>
</feature>
<proteinExistence type="inferred from homology"/>
<evidence type="ECO:0000256" key="5">
    <source>
        <dbReference type="RuleBase" id="RU003651"/>
    </source>
</evidence>
<feature type="domain" description="AAA+ ATPase" evidence="7">
    <location>
        <begin position="443"/>
        <end position="581"/>
    </location>
</feature>
<dbReference type="InterPro" id="IPR003593">
    <property type="entry name" value="AAA+_ATPase"/>
</dbReference>
<evidence type="ECO:0000256" key="1">
    <source>
        <dbReference type="ARBA" id="ARBA00006914"/>
    </source>
</evidence>
<dbReference type="Gene3D" id="3.40.50.300">
    <property type="entry name" value="P-loop containing nucleotide triphosphate hydrolases"/>
    <property type="match status" value="2"/>
</dbReference>
<evidence type="ECO:0000256" key="3">
    <source>
        <dbReference type="ARBA" id="ARBA00022741"/>
    </source>
</evidence>
<keyword evidence="2" id="KW-0677">Repeat</keyword>
<dbReference type="PANTHER" id="PTHR23077">
    <property type="entry name" value="AAA-FAMILY ATPASE"/>
    <property type="match status" value="1"/>
</dbReference>
<feature type="domain" description="AAA+ ATPase" evidence="7">
    <location>
        <begin position="145"/>
        <end position="291"/>
    </location>
</feature>
<dbReference type="PANTHER" id="PTHR23077:SF171">
    <property type="entry name" value="NUCLEAR VALOSIN-CONTAINING PROTEIN-LIKE"/>
    <property type="match status" value="1"/>
</dbReference>
<accession>A0AA38NRR7</accession>
<comment type="caution">
    <text evidence="8">The sequence shown here is derived from an EMBL/GenBank/DDBJ whole genome shotgun (WGS) entry which is preliminary data.</text>
</comment>
<evidence type="ECO:0000259" key="7">
    <source>
        <dbReference type="SMART" id="SM00382"/>
    </source>
</evidence>
<feature type="compositionally biased region" description="Low complexity" evidence="6">
    <location>
        <begin position="87"/>
        <end position="98"/>
    </location>
</feature>
<dbReference type="GO" id="GO:0005524">
    <property type="term" value="F:ATP binding"/>
    <property type="evidence" value="ECO:0007669"/>
    <property type="project" value="UniProtKB-KW"/>
</dbReference>
<evidence type="ECO:0000256" key="6">
    <source>
        <dbReference type="SAM" id="MobiDB-lite"/>
    </source>
</evidence>
<dbReference type="PROSITE" id="PS00674">
    <property type="entry name" value="AAA"/>
    <property type="match status" value="1"/>
</dbReference>
<protein>
    <submittedName>
        <fullName evidence="8">P-loop containing nucleoside triphosphate hydrolase protein</fullName>
    </submittedName>
</protein>
<keyword evidence="9" id="KW-1185">Reference proteome</keyword>
<reference evidence="8" key="1">
    <citation type="submission" date="2022-08" db="EMBL/GenBank/DDBJ databases">
        <authorList>
            <consortium name="DOE Joint Genome Institute"/>
            <person name="Min B."/>
            <person name="Riley R."/>
            <person name="Sierra-Patev S."/>
            <person name="Naranjo-Ortiz M."/>
            <person name="Looney B."/>
            <person name="Konkel Z."/>
            <person name="Slot J.C."/>
            <person name="Sakamoto Y."/>
            <person name="Steenwyk J.L."/>
            <person name="Rokas A."/>
            <person name="Carro J."/>
            <person name="Camarero S."/>
            <person name="Ferreira P."/>
            <person name="Molpeceres G."/>
            <person name="Ruiz-Duenas F.J."/>
            <person name="Serrano A."/>
            <person name="Henrissat B."/>
            <person name="Drula E."/>
            <person name="Hughes K.W."/>
            <person name="Mata J.L."/>
            <person name="Ishikawa N.K."/>
            <person name="Vargas-Isla R."/>
            <person name="Ushijima S."/>
            <person name="Smith C.A."/>
            <person name="Ahrendt S."/>
            <person name="Andreopoulos W."/>
            <person name="He G."/>
            <person name="Labutti K."/>
            <person name="Lipzen A."/>
            <person name="Ng V."/>
            <person name="Sandor L."/>
            <person name="Barry K."/>
            <person name="Martinez A.T."/>
            <person name="Xiao Y."/>
            <person name="Gibbons J.G."/>
            <person name="Terashima K."/>
            <person name="Hibbett D.S."/>
            <person name="Grigoriev I.V."/>
        </authorList>
    </citation>
    <scope>NUCLEOTIDE SEQUENCE</scope>
    <source>
        <strain evidence="8">TFB10291</strain>
    </source>
</reference>
<dbReference type="InterPro" id="IPR027417">
    <property type="entry name" value="P-loop_NTPase"/>
</dbReference>
<evidence type="ECO:0000313" key="9">
    <source>
        <dbReference type="Proteomes" id="UP001163798"/>
    </source>
</evidence>
<dbReference type="InterPro" id="IPR050168">
    <property type="entry name" value="AAA_ATPase_domain"/>
</dbReference>
<dbReference type="GO" id="GO:0016887">
    <property type="term" value="F:ATP hydrolysis activity"/>
    <property type="evidence" value="ECO:0007669"/>
    <property type="project" value="InterPro"/>
</dbReference>
<feature type="compositionally biased region" description="Low complexity" evidence="6">
    <location>
        <begin position="1"/>
        <end position="19"/>
    </location>
</feature>
<dbReference type="InterPro" id="IPR003960">
    <property type="entry name" value="ATPase_AAA_CS"/>
</dbReference>
<dbReference type="FunFam" id="3.40.50.300:FF:000018">
    <property type="entry name" value="Cell division control 48"/>
    <property type="match status" value="1"/>
</dbReference>
<evidence type="ECO:0000313" key="8">
    <source>
        <dbReference type="EMBL" id="KAJ3789932.1"/>
    </source>
</evidence>
<feature type="compositionally biased region" description="Low complexity" evidence="6">
    <location>
        <begin position="55"/>
        <end position="68"/>
    </location>
</feature>
<dbReference type="SUPFAM" id="SSF52540">
    <property type="entry name" value="P-loop containing nucleoside triphosphate hydrolases"/>
    <property type="match status" value="2"/>
</dbReference>
<feature type="region of interest" description="Disordered" evidence="6">
    <location>
        <begin position="1"/>
        <end position="116"/>
    </location>
</feature>
<dbReference type="Pfam" id="PF00004">
    <property type="entry name" value="AAA"/>
    <property type="match status" value="2"/>
</dbReference>
<keyword evidence="4 5" id="KW-0067">ATP-binding</keyword>
<dbReference type="AlphaFoldDB" id="A0AA38NRR7"/>
<keyword evidence="3 5" id="KW-0547">Nucleotide-binding</keyword>
<dbReference type="EMBL" id="MU793254">
    <property type="protein sequence ID" value="KAJ3789932.1"/>
    <property type="molecule type" value="Genomic_DNA"/>
</dbReference>
<dbReference type="Pfam" id="PF17862">
    <property type="entry name" value="AAA_lid_3"/>
    <property type="match status" value="2"/>
</dbReference>
<sequence length="689" mass="74882">MECQSSTQSSTPTPVPMSSNGNALNKSMQGLWKKNKINLNNSNPIPIPEDPNPIPNSNSNPNSNPTPIVTDSPDNPPPKRKTRSPDSSSTKRQKTTTQAPPPPPPPTLRLSSLGGLSPSTHQKLLEYIFLPLLHPEIYTHTGIQPPRGVLFHGPPGCGKTMLAEAVGGELNWILKTNQTQTQVGFVKISAPEIISGMSGESERALRDAFAEAKRQSPSILFIDEIDAVTPKRENAQREMERRIVAQFLTCMDELLGQGVIVIGATNRADSLDPALRRAGRFDHEISMGVPDEEAREKILKVLTSSLRLEAGFDFANLAKSTPGYVGADLASLTSTAGIIAVKRIFNANLYDFLITHPSPLNPTELSPLLITTPDFSLALSQTQPSSKREGFATIPDVTWSDIGFSSSHDNHNHNLLSIRDQLRLSIVSPIKHPSLFSSVGISSASGVLLWGPPGCGKTLLAKAVANESQANFISIKGPELLNKYIGESERAVRLLFARARASAPCVVFFDEIDALVPRREDTLSESSSRVVNTLLAELDGLEKRDLKSVYVVAASNRPDMVDPAMTRPGRLDKMLFVGIPTSEERVGILRTVLRGVPVQGDVSVVEDLVGSRKCDGYTGADVRALVREAGVGALKRSLGILDDGFDEPLMNVSVLPQDFLDAQEKVVPSVSEEERRRYEMLRDRMLGIV</sequence>
<evidence type="ECO:0000256" key="2">
    <source>
        <dbReference type="ARBA" id="ARBA00022737"/>
    </source>
</evidence>
<organism evidence="8 9">
    <name type="scientific">Lentinula aff. detonsa</name>
    <dbReference type="NCBI Taxonomy" id="2804958"/>
    <lineage>
        <taxon>Eukaryota</taxon>
        <taxon>Fungi</taxon>
        <taxon>Dikarya</taxon>
        <taxon>Basidiomycota</taxon>
        <taxon>Agaricomycotina</taxon>
        <taxon>Agaricomycetes</taxon>
        <taxon>Agaricomycetidae</taxon>
        <taxon>Agaricales</taxon>
        <taxon>Marasmiineae</taxon>
        <taxon>Omphalotaceae</taxon>
        <taxon>Lentinula</taxon>
    </lineage>
</organism>
<name>A0AA38NRR7_9AGAR</name>
<gene>
    <name evidence="8" type="ORF">GGU10DRAFT_283119</name>
</gene>
<dbReference type="SMART" id="SM00382">
    <property type="entry name" value="AAA"/>
    <property type="match status" value="2"/>
</dbReference>
<comment type="similarity">
    <text evidence="1 5">Belongs to the AAA ATPase family.</text>
</comment>